<evidence type="ECO:0000313" key="2">
    <source>
        <dbReference type="EMBL" id="UOQ44433.1"/>
    </source>
</evidence>
<sequence>MKHSGRWISLAGVCILIVWKMIFYLTLIDTALGFAFLVLVPLLIEEAVQEPRSSRADRWLSQLMRLSLPFAVGGLSL</sequence>
<dbReference type="RefSeq" id="WP_244710390.1">
    <property type="nucleotide sequence ID" value="NZ_CP095073.1"/>
</dbReference>
<keyword evidence="3" id="KW-1185">Reference proteome</keyword>
<keyword evidence="1" id="KW-0812">Transmembrane</keyword>
<gene>
    <name evidence="2" type="ORF">MUN89_00075</name>
</gene>
<keyword evidence="1" id="KW-1133">Transmembrane helix</keyword>
<evidence type="ECO:0000313" key="3">
    <source>
        <dbReference type="Proteomes" id="UP000831787"/>
    </source>
</evidence>
<protein>
    <submittedName>
        <fullName evidence="2">Uncharacterized protein</fullName>
    </submittedName>
</protein>
<keyword evidence="1" id="KW-0472">Membrane</keyword>
<accession>A0ABY4EKP3</accession>
<organism evidence="2 3">
    <name type="scientific">Halobacillus salinarum</name>
    <dbReference type="NCBI Taxonomy" id="2932257"/>
    <lineage>
        <taxon>Bacteria</taxon>
        <taxon>Bacillati</taxon>
        <taxon>Bacillota</taxon>
        <taxon>Bacilli</taxon>
        <taxon>Bacillales</taxon>
        <taxon>Bacillaceae</taxon>
        <taxon>Halobacillus</taxon>
    </lineage>
</organism>
<proteinExistence type="predicted"/>
<reference evidence="2 3" key="1">
    <citation type="submission" date="2022-04" db="EMBL/GenBank/DDBJ databases">
        <title>Halobacillus sp. isolated from saltern.</title>
        <authorList>
            <person name="Won M."/>
            <person name="Lee C.-M."/>
            <person name="Woen H.-Y."/>
            <person name="Kwon S.-W."/>
        </authorList>
    </citation>
    <scope>NUCLEOTIDE SEQUENCE [LARGE SCALE GENOMIC DNA]</scope>
    <source>
        <strain evidence="2 3">SSBR10-3</strain>
    </source>
</reference>
<dbReference type="Proteomes" id="UP000831787">
    <property type="component" value="Chromosome"/>
</dbReference>
<dbReference type="EMBL" id="CP095073">
    <property type="protein sequence ID" value="UOQ44433.1"/>
    <property type="molecule type" value="Genomic_DNA"/>
</dbReference>
<name>A0ABY4EKP3_9BACI</name>
<feature type="transmembrane region" description="Helical" evidence="1">
    <location>
        <begin position="7"/>
        <end position="25"/>
    </location>
</feature>
<evidence type="ECO:0000256" key="1">
    <source>
        <dbReference type="SAM" id="Phobius"/>
    </source>
</evidence>